<dbReference type="AlphaFoldDB" id="A0AAP3ZZH6"/>
<protein>
    <submittedName>
        <fullName evidence="5">Baseplate J/gp47 family protein</fullName>
    </submittedName>
</protein>
<proteinExistence type="inferred from homology"/>
<dbReference type="Pfam" id="PF26079">
    <property type="entry name" value="Baseplate_J_C"/>
    <property type="match status" value="1"/>
</dbReference>
<dbReference type="InterPro" id="IPR006949">
    <property type="entry name" value="Barrel_Baseplate_J-like"/>
</dbReference>
<comment type="similarity">
    <text evidence="1">Belongs to the Mu gp47/PBSX XkdT family.</text>
</comment>
<comment type="caution">
    <text evidence="5">The sequence shown here is derived from an EMBL/GenBank/DDBJ whole genome shotgun (WGS) entry which is preliminary data.</text>
</comment>
<evidence type="ECO:0000259" key="2">
    <source>
        <dbReference type="Pfam" id="PF04865"/>
    </source>
</evidence>
<evidence type="ECO:0000256" key="1">
    <source>
        <dbReference type="ARBA" id="ARBA00038087"/>
    </source>
</evidence>
<dbReference type="InterPro" id="IPR058531">
    <property type="entry name" value="Baseplate_J_M"/>
</dbReference>
<dbReference type="Proteomes" id="UP001229409">
    <property type="component" value="Unassembled WGS sequence"/>
</dbReference>
<dbReference type="InterPro" id="IPR052399">
    <property type="entry name" value="Phage_Baseplate_Assmbl_Protein"/>
</dbReference>
<evidence type="ECO:0000259" key="4">
    <source>
        <dbReference type="Pfam" id="PF26079"/>
    </source>
</evidence>
<dbReference type="EMBL" id="JARVWT010000006">
    <property type="protein sequence ID" value="MDH2332516.1"/>
    <property type="molecule type" value="Genomic_DNA"/>
</dbReference>
<dbReference type="PANTHER" id="PTHR37829">
    <property type="entry name" value="PHAGE-LIKE ELEMENT PBSX PROTEIN XKDT"/>
    <property type="match status" value="1"/>
</dbReference>
<gene>
    <name evidence="5" type="ORF">QDS18_16775</name>
</gene>
<dbReference type="InterPro" id="IPR058530">
    <property type="entry name" value="Baseplate_J-like_C"/>
</dbReference>
<dbReference type="PANTHER" id="PTHR37829:SF3">
    <property type="entry name" value="PROTEIN JAYE-RELATED"/>
    <property type="match status" value="1"/>
</dbReference>
<reference evidence="5" key="1">
    <citation type="submission" date="2023-04" db="EMBL/GenBank/DDBJ databases">
        <title>Uncovering the Secrets of Slow-Growing Bacteria in Tropical Savanna Soil through Cultivation and Genomic Analysis.</title>
        <authorList>
            <person name="Goncalves O.S."/>
            <person name="Santana M.F."/>
        </authorList>
    </citation>
    <scope>NUCLEOTIDE SEQUENCE</scope>
    <source>
        <strain evidence="5">ANTI</strain>
    </source>
</reference>
<evidence type="ECO:0000313" key="6">
    <source>
        <dbReference type="Proteomes" id="UP001229409"/>
    </source>
</evidence>
<feature type="domain" description="Baseplate J-like C-terminal" evidence="4">
    <location>
        <begin position="273"/>
        <end position="358"/>
    </location>
</feature>
<organism evidence="5 6">
    <name type="scientific">Paenibacillus polymyxa</name>
    <name type="common">Bacillus polymyxa</name>
    <dbReference type="NCBI Taxonomy" id="1406"/>
    <lineage>
        <taxon>Bacteria</taxon>
        <taxon>Bacillati</taxon>
        <taxon>Bacillota</taxon>
        <taxon>Bacilli</taxon>
        <taxon>Bacillales</taxon>
        <taxon>Paenibacillaceae</taxon>
        <taxon>Paenibacillus</taxon>
    </lineage>
</organism>
<feature type="domain" description="Baseplate protein J-like barrel" evidence="2">
    <location>
        <begin position="86"/>
        <end position="167"/>
    </location>
</feature>
<dbReference type="RefSeq" id="WP_279834900.1">
    <property type="nucleotide sequence ID" value="NZ_JARVWT010000006.1"/>
</dbReference>
<evidence type="ECO:0000259" key="3">
    <source>
        <dbReference type="Pfam" id="PF26078"/>
    </source>
</evidence>
<accession>A0AAP3ZZH6</accession>
<evidence type="ECO:0000313" key="5">
    <source>
        <dbReference type="EMBL" id="MDH2332516.1"/>
    </source>
</evidence>
<sequence length="358" mass="37730">MYEAQTKEEILQRMLDASPEDIDKRQGSVTNDLLSPPAIEMTKIYTELDTVLVVGFTDTAYGMYLDRRAADYGMSRKIAVKASGILRFTGPDGTVVPKGTSASTSVGVPIYFVTKADVTIVGAGVSVAAEAFEAGASGNVSIGAIDTVVGDLVGVVAVSNALNFEGGVDEESDEAFRQRYFERARRPITSGNANHYRQWALEVPGVSDAKIYPIWNGPGSVKVVLLGDDKTSPDSVVITAAQKYIDPTQDGKGEGQAPIGSITTVVGATELPINISANVEIAPGATLDEVRVLIEAGTRTYLSTLAFSDPIVRITRIANVLLDIPPILDFTDLTINGGTGNIITSGDQVAVLGTVSIT</sequence>
<name>A0AAP3ZZH6_PAEPO</name>
<dbReference type="Pfam" id="PF26078">
    <property type="entry name" value="Baseplate_J_M"/>
    <property type="match status" value="1"/>
</dbReference>
<feature type="domain" description="Baseplate J-like central" evidence="3">
    <location>
        <begin position="189"/>
        <end position="266"/>
    </location>
</feature>
<dbReference type="Pfam" id="PF04865">
    <property type="entry name" value="Baseplate_J"/>
    <property type="match status" value="1"/>
</dbReference>